<keyword evidence="6" id="KW-0539">Nucleus</keyword>
<dbReference type="PANTHER" id="PTHR47540:SF1">
    <property type="entry name" value="ACTIVATOR OF STRESS GENES 1-RELATED"/>
    <property type="match status" value="1"/>
</dbReference>
<dbReference type="GO" id="GO:0045944">
    <property type="term" value="P:positive regulation of transcription by RNA polymerase II"/>
    <property type="evidence" value="ECO:0007669"/>
    <property type="project" value="TreeGrafter"/>
</dbReference>
<keyword evidence="3" id="KW-0805">Transcription regulation</keyword>
<dbReference type="AlphaFoldDB" id="A0AA40AZ42"/>
<comment type="subcellular location">
    <subcellularLocation>
        <location evidence="1">Nucleus</location>
    </subcellularLocation>
</comment>
<evidence type="ECO:0000256" key="3">
    <source>
        <dbReference type="ARBA" id="ARBA00023015"/>
    </source>
</evidence>
<name>A0AA40AZ42_9PEZI</name>
<feature type="domain" description="Zn(2)-C6 fungal-type" evidence="8">
    <location>
        <begin position="43"/>
        <end position="72"/>
    </location>
</feature>
<gene>
    <name evidence="9" type="ORF">B0H67DRAFT_568467</name>
</gene>
<comment type="caution">
    <text evidence="9">The sequence shown here is derived from an EMBL/GenBank/DDBJ whole genome shotgun (WGS) entry which is preliminary data.</text>
</comment>
<dbReference type="InterPro" id="IPR036864">
    <property type="entry name" value="Zn2-C6_fun-type_DNA-bd_sf"/>
</dbReference>
<keyword evidence="5" id="KW-0804">Transcription</keyword>
<dbReference type="PROSITE" id="PS50048">
    <property type="entry name" value="ZN2_CY6_FUNGAL_2"/>
    <property type="match status" value="1"/>
</dbReference>
<evidence type="ECO:0000256" key="1">
    <source>
        <dbReference type="ARBA" id="ARBA00004123"/>
    </source>
</evidence>
<dbReference type="Pfam" id="PF00172">
    <property type="entry name" value="Zn_clus"/>
    <property type="match status" value="1"/>
</dbReference>
<evidence type="ECO:0000256" key="4">
    <source>
        <dbReference type="ARBA" id="ARBA00023125"/>
    </source>
</evidence>
<dbReference type="GO" id="GO:0005634">
    <property type="term" value="C:nucleus"/>
    <property type="evidence" value="ECO:0007669"/>
    <property type="project" value="UniProtKB-SubCell"/>
</dbReference>
<feature type="compositionally biased region" description="Low complexity" evidence="7">
    <location>
        <begin position="395"/>
        <end position="408"/>
    </location>
</feature>
<evidence type="ECO:0000313" key="9">
    <source>
        <dbReference type="EMBL" id="KAK0724662.1"/>
    </source>
</evidence>
<feature type="region of interest" description="Disordered" evidence="7">
    <location>
        <begin position="388"/>
        <end position="415"/>
    </location>
</feature>
<dbReference type="SMART" id="SM00066">
    <property type="entry name" value="GAL4"/>
    <property type="match status" value="1"/>
</dbReference>
<keyword evidence="10" id="KW-1185">Reference proteome</keyword>
<evidence type="ECO:0000256" key="6">
    <source>
        <dbReference type="ARBA" id="ARBA00023242"/>
    </source>
</evidence>
<organism evidence="9 10">
    <name type="scientific">Lasiosphaeris hirsuta</name>
    <dbReference type="NCBI Taxonomy" id="260670"/>
    <lineage>
        <taxon>Eukaryota</taxon>
        <taxon>Fungi</taxon>
        <taxon>Dikarya</taxon>
        <taxon>Ascomycota</taxon>
        <taxon>Pezizomycotina</taxon>
        <taxon>Sordariomycetes</taxon>
        <taxon>Sordariomycetidae</taxon>
        <taxon>Sordariales</taxon>
        <taxon>Lasiosphaeriaceae</taxon>
        <taxon>Lasiosphaeris</taxon>
    </lineage>
</organism>
<dbReference type="PROSITE" id="PS00463">
    <property type="entry name" value="ZN2_CY6_FUNGAL_1"/>
    <property type="match status" value="1"/>
</dbReference>
<accession>A0AA40AZ42</accession>
<evidence type="ECO:0000256" key="7">
    <source>
        <dbReference type="SAM" id="MobiDB-lite"/>
    </source>
</evidence>
<feature type="compositionally biased region" description="Low complexity" evidence="7">
    <location>
        <begin position="83"/>
        <end position="98"/>
    </location>
</feature>
<dbReference type="GO" id="GO:0043565">
    <property type="term" value="F:sequence-specific DNA binding"/>
    <property type="evidence" value="ECO:0007669"/>
    <property type="project" value="TreeGrafter"/>
</dbReference>
<evidence type="ECO:0000256" key="5">
    <source>
        <dbReference type="ARBA" id="ARBA00023163"/>
    </source>
</evidence>
<sequence>MASNRSSARGSRKGEIPRNFIRNWHSSGSTRGASPLVRRPITACQSCRAAKVKCDGQQDCSRCNSRGMVCRYVNTETGETPFPQQQSQQSQQPQQQSPAGTVVSPATIYAAATSEPTSITTELDAMDAGDHFTFDTMAYQPPLLDSMADWANETISQSLDDLDWRAMDPGLSHDPPSSDLGAHMFEPRHSLFEASNPTYTPITPAAYSSASATSVSPAPLSPSQLFTSPDCNCREGLAMLVPRLKGAVQDRHLDEVVKVTSEVLKSCQGIIDCTSCQITCTDLICMMAVFQQTDSCFDYISRAELDGSMKLNFGGHEIPIDDPNLRAMLVMDLVQQATMVLDAISTKGQTMLRMLGSPSLLARANIGYLETVIGDFRKLLRAVADSSAADEPAYASSARRGSTRSSTRILDAASR</sequence>
<dbReference type="Gene3D" id="4.10.240.10">
    <property type="entry name" value="Zn(2)-C6 fungal-type DNA-binding domain"/>
    <property type="match status" value="1"/>
</dbReference>
<dbReference type="EMBL" id="JAUKUA010000002">
    <property type="protein sequence ID" value="KAK0724662.1"/>
    <property type="molecule type" value="Genomic_DNA"/>
</dbReference>
<proteinExistence type="predicted"/>
<evidence type="ECO:0000313" key="10">
    <source>
        <dbReference type="Proteomes" id="UP001172102"/>
    </source>
</evidence>
<keyword evidence="4" id="KW-0238">DNA-binding</keyword>
<protein>
    <recommendedName>
        <fullName evidence="8">Zn(2)-C6 fungal-type domain-containing protein</fullName>
    </recommendedName>
</protein>
<dbReference type="Proteomes" id="UP001172102">
    <property type="component" value="Unassembled WGS sequence"/>
</dbReference>
<dbReference type="CDD" id="cd00067">
    <property type="entry name" value="GAL4"/>
    <property type="match status" value="1"/>
</dbReference>
<dbReference type="SUPFAM" id="SSF57701">
    <property type="entry name" value="Zn2/Cys6 DNA-binding domain"/>
    <property type="match status" value="1"/>
</dbReference>
<dbReference type="PANTHER" id="PTHR47540">
    <property type="entry name" value="THIAMINE REPRESSIBLE GENES REGULATORY PROTEIN THI5"/>
    <property type="match status" value="1"/>
</dbReference>
<dbReference type="InterPro" id="IPR051711">
    <property type="entry name" value="Stress_Response_Reg"/>
</dbReference>
<dbReference type="GO" id="GO:0000981">
    <property type="term" value="F:DNA-binding transcription factor activity, RNA polymerase II-specific"/>
    <property type="evidence" value="ECO:0007669"/>
    <property type="project" value="InterPro"/>
</dbReference>
<feature type="region of interest" description="Disordered" evidence="7">
    <location>
        <begin position="79"/>
        <end position="102"/>
    </location>
</feature>
<reference evidence="9" key="1">
    <citation type="submission" date="2023-06" db="EMBL/GenBank/DDBJ databases">
        <title>Genome-scale phylogeny and comparative genomics of the fungal order Sordariales.</title>
        <authorList>
            <consortium name="Lawrence Berkeley National Laboratory"/>
            <person name="Hensen N."/>
            <person name="Bonometti L."/>
            <person name="Westerberg I."/>
            <person name="Brannstrom I.O."/>
            <person name="Guillou S."/>
            <person name="Cros-Aarteil S."/>
            <person name="Calhoun S."/>
            <person name="Haridas S."/>
            <person name="Kuo A."/>
            <person name="Mondo S."/>
            <person name="Pangilinan J."/>
            <person name="Riley R."/>
            <person name="Labutti K."/>
            <person name="Andreopoulos B."/>
            <person name="Lipzen A."/>
            <person name="Chen C."/>
            <person name="Yanf M."/>
            <person name="Daum C."/>
            <person name="Ng V."/>
            <person name="Clum A."/>
            <person name="Steindorff A."/>
            <person name="Ohm R."/>
            <person name="Martin F."/>
            <person name="Silar P."/>
            <person name="Natvig D."/>
            <person name="Lalanne C."/>
            <person name="Gautier V."/>
            <person name="Ament-Velasquez S.L."/>
            <person name="Kruys A."/>
            <person name="Hutchinson M.I."/>
            <person name="Powell A.J."/>
            <person name="Barry K."/>
            <person name="Miller A.N."/>
            <person name="Grigoriev I.V."/>
            <person name="Debuchy R."/>
            <person name="Gladieux P."/>
            <person name="Thoren M.H."/>
            <person name="Johannesson H."/>
        </authorList>
    </citation>
    <scope>NUCLEOTIDE SEQUENCE</scope>
    <source>
        <strain evidence="9">SMH4607-1</strain>
    </source>
</reference>
<feature type="region of interest" description="Disordered" evidence="7">
    <location>
        <begin position="1"/>
        <end position="35"/>
    </location>
</feature>
<evidence type="ECO:0000256" key="2">
    <source>
        <dbReference type="ARBA" id="ARBA00022833"/>
    </source>
</evidence>
<evidence type="ECO:0000259" key="8">
    <source>
        <dbReference type="PROSITE" id="PS50048"/>
    </source>
</evidence>
<keyword evidence="2" id="KW-0862">Zinc</keyword>
<dbReference type="InterPro" id="IPR001138">
    <property type="entry name" value="Zn2Cys6_DnaBD"/>
</dbReference>
<dbReference type="GO" id="GO:0008270">
    <property type="term" value="F:zinc ion binding"/>
    <property type="evidence" value="ECO:0007669"/>
    <property type="project" value="InterPro"/>
</dbReference>